<evidence type="ECO:0000313" key="1">
    <source>
        <dbReference type="EMBL" id="DAD78679.1"/>
    </source>
</evidence>
<organism evidence="1">
    <name type="scientific">Siphoviridae sp. ctB3v5</name>
    <dbReference type="NCBI Taxonomy" id="2826186"/>
    <lineage>
        <taxon>Viruses</taxon>
        <taxon>Duplodnaviria</taxon>
        <taxon>Heunggongvirae</taxon>
        <taxon>Uroviricota</taxon>
        <taxon>Caudoviricetes</taxon>
    </lineage>
</organism>
<keyword evidence="1" id="KW-0378">Hydrolase</keyword>
<sequence>MNNSEKYFIEKYNAVKDPMFYNIATGGFGSNPCAGLSAEAE</sequence>
<reference evidence="1" key="1">
    <citation type="journal article" date="2021" name="Proc. Natl. Acad. Sci. U.S.A.">
        <title>A Catalog of Tens of Thousands of Viruses from Human Metagenomes Reveals Hidden Associations with Chronic Diseases.</title>
        <authorList>
            <person name="Tisza M.J."/>
            <person name="Buck C.B."/>
        </authorList>
    </citation>
    <scope>NUCLEOTIDE SEQUENCE</scope>
    <source>
        <strain evidence="1">CtB3v5</strain>
    </source>
</reference>
<dbReference type="GO" id="GO:0004519">
    <property type="term" value="F:endonuclease activity"/>
    <property type="evidence" value="ECO:0007669"/>
    <property type="project" value="UniProtKB-KW"/>
</dbReference>
<proteinExistence type="predicted"/>
<keyword evidence="1" id="KW-0540">Nuclease</keyword>
<dbReference type="EMBL" id="BK014849">
    <property type="protein sequence ID" value="DAD78679.1"/>
    <property type="molecule type" value="Genomic_DNA"/>
</dbReference>
<accession>A0A8S5M9C5</accession>
<protein>
    <submittedName>
        <fullName evidence="1">Intron-associated endonuclease 1</fullName>
    </submittedName>
</protein>
<keyword evidence="1" id="KW-0255">Endonuclease</keyword>
<name>A0A8S5M9C5_9CAUD</name>